<evidence type="ECO:0000313" key="2">
    <source>
        <dbReference type="Proteomes" id="UP001181355"/>
    </source>
</evidence>
<gene>
    <name evidence="1" type="ORF">RF679_12875</name>
</gene>
<dbReference type="RefSeq" id="WP_309481035.1">
    <property type="nucleotide sequence ID" value="NZ_CP133720.1"/>
</dbReference>
<protein>
    <recommendedName>
        <fullName evidence="3">HEPN domain-containing protein</fullName>
    </recommendedName>
</protein>
<evidence type="ECO:0008006" key="3">
    <source>
        <dbReference type="Google" id="ProtNLM"/>
    </source>
</evidence>
<organism evidence="1 2">
    <name type="scientific">Undibacterium cyanobacteriorum</name>
    <dbReference type="NCBI Taxonomy" id="3073561"/>
    <lineage>
        <taxon>Bacteria</taxon>
        <taxon>Pseudomonadati</taxon>
        <taxon>Pseudomonadota</taxon>
        <taxon>Betaproteobacteria</taxon>
        <taxon>Burkholderiales</taxon>
        <taxon>Oxalobacteraceae</taxon>
        <taxon>Undibacterium</taxon>
    </lineage>
</organism>
<dbReference type="EMBL" id="CP133720">
    <property type="protein sequence ID" value="WMW79539.1"/>
    <property type="molecule type" value="Genomic_DNA"/>
</dbReference>
<evidence type="ECO:0000313" key="1">
    <source>
        <dbReference type="EMBL" id="WMW79539.1"/>
    </source>
</evidence>
<dbReference type="Proteomes" id="UP001181355">
    <property type="component" value="Chromosome"/>
</dbReference>
<keyword evidence="2" id="KW-1185">Reference proteome</keyword>
<sequence>MALNLITPCTQPLSLSGLDGAVESLSLRTFMMDKPTEKLLVAAELLDRALRLCYGGDSFFSALHLAGAAEEIFGAYVTRKGGKSAFKNLQTGAIELSQHFNDGSDSTPKDIADLLNSAKNRTKHLHVDANDDDNIYFEPKRQAHDLLDRAVSNYYCLMAHFELPETELVRRFNSGLISRET</sequence>
<reference evidence="1" key="1">
    <citation type="submission" date="2023-09" db="EMBL/GenBank/DDBJ databases">
        <title>Undibacterium sp. 20NA77.5 isolated from freshwater.</title>
        <authorList>
            <person name="Le V."/>
            <person name="Ko S.-R."/>
            <person name="Ahn C.-Y."/>
            <person name="Oh H.-M."/>
        </authorList>
    </citation>
    <scope>NUCLEOTIDE SEQUENCE</scope>
    <source>
        <strain evidence="1">20NA77.5</strain>
    </source>
</reference>
<proteinExistence type="predicted"/>
<name>A0ABY9RFV3_9BURK</name>
<accession>A0ABY9RFV3</accession>